<dbReference type="Pfam" id="PF26354">
    <property type="entry name" value="DMF_alpha"/>
    <property type="match status" value="1"/>
</dbReference>
<evidence type="ECO:0000259" key="2">
    <source>
        <dbReference type="Pfam" id="PF26354"/>
    </source>
</evidence>
<dbReference type="EMBL" id="UINC01001719">
    <property type="protein sequence ID" value="SUZ87340.1"/>
    <property type="molecule type" value="Genomic_DNA"/>
</dbReference>
<protein>
    <recommendedName>
        <fullName evidence="2">N,N-dimethylformamidase alpha subunit domain-containing protein</fullName>
    </recommendedName>
</protein>
<dbReference type="InterPro" id="IPR058713">
    <property type="entry name" value="DMF_alpha_dom"/>
</dbReference>
<name>A0A381R715_9ZZZZ</name>
<accession>A0A381R715</accession>
<feature type="domain" description="N,N-dimethylformamidase alpha subunit" evidence="2">
    <location>
        <begin position="58"/>
        <end position="105"/>
    </location>
</feature>
<sequence>MANNQHLEMMDPPTGKSVVGTSTKPLNELERSVISSLDEDKVNDLAKCLFTLNNRHYGPIDGAYVVVCTVPDKEWCVGQLNADRAKPIILFEDKLFKTPEKAQIAAMKLKEERGESVPCRNN</sequence>
<evidence type="ECO:0000256" key="1">
    <source>
        <dbReference type="SAM" id="MobiDB-lite"/>
    </source>
</evidence>
<dbReference type="AlphaFoldDB" id="A0A381R715"/>
<organism evidence="3">
    <name type="scientific">marine metagenome</name>
    <dbReference type="NCBI Taxonomy" id="408172"/>
    <lineage>
        <taxon>unclassified sequences</taxon>
        <taxon>metagenomes</taxon>
        <taxon>ecological metagenomes</taxon>
    </lineage>
</organism>
<gene>
    <name evidence="3" type="ORF">METZ01_LOCUS40194</name>
</gene>
<feature type="region of interest" description="Disordered" evidence="1">
    <location>
        <begin position="1"/>
        <end position="22"/>
    </location>
</feature>
<proteinExistence type="predicted"/>
<evidence type="ECO:0000313" key="3">
    <source>
        <dbReference type="EMBL" id="SUZ87340.1"/>
    </source>
</evidence>
<reference evidence="3" key="1">
    <citation type="submission" date="2018-05" db="EMBL/GenBank/DDBJ databases">
        <authorList>
            <person name="Lanie J.A."/>
            <person name="Ng W.-L."/>
            <person name="Kazmierczak K.M."/>
            <person name="Andrzejewski T.M."/>
            <person name="Davidsen T.M."/>
            <person name="Wayne K.J."/>
            <person name="Tettelin H."/>
            <person name="Glass J.I."/>
            <person name="Rusch D."/>
            <person name="Podicherti R."/>
            <person name="Tsui H.-C.T."/>
            <person name="Winkler M.E."/>
        </authorList>
    </citation>
    <scope>NUCLEOTIDE SEQUENCE</scope>
</reference>